<dbReference type="Gene3D" id="2.40.440.10">
    <property type="entry name" value="L,D-transpeptidase catalytic domain-like"/>
    <property type="match status" value="1"/>
</dbReference>
<dbReference type="InterPro" id="IPR050979">
    <property type="entry name" value="LD-transpeptidase"/>
</dbReference>
<protein>
    <submittedName>
        <fullName evidence="9">L,D-transpeptidase</fullName>
        <ecNumber evidence="9">2.-.-.-</ecNumber>
    </submittedName>
</protein>
<dbReference type="PANTHER" id="PTHR30582:SF2">
    <property type="entry name" value="L,D-TRANSPEPTIDASE YCIB-RELATED"/>
    <property type="match status" value="1"/>
</dbReference>
<evidence type="ECO:0000256" key="4">
    <source>
        <dbReference type="ARBA" id="ARBA00022984"/>
    </source>
</evidence>
<keyword evidence="4 6" id="KW-0573">Peptidoglycan synthesis</keyword>
<evidence type="ECO:0000313" key="10">
    <source>
        <dbReference type="Proteomes" id="UP001595834"/>
    </source>
</evidence>
<dbReference type="PROSITE" id="PS52029">
    <property type="entry name" value="LD_TPASE"/>
    <property type="match status" value="1"/>
</dbReference>
<evidence type="ECO:0000259" key="8">
    <source>
        <dbReference type="PROSITE" id="PS52029"/>
    </source>
</evidence>
<name>A0ABV9UT34_9ACTN</name>
<gene>
    <name evidence="9" type="ORF">ACFPFX_25430</name>
</gene>
<dbReference type="RefSeq" id="WP_344379530.1">
    <property type="nucleotide sequence ID" value="NZ_BAAASQ010000029.1"/>
</dbReference>
<evidence type="ECO:0000256" key="3">
    <source>
        <dbReference type="ARBA" id="ARBA00022960"/>
    </source>
</evidence>
<feature type="compositionally biased region" description="Polar residues" evidence="7">
    <location>
        <begin position="23"/>
        <end position="46"/>
    </location>
</feature>
<comment type="pathway">
    <text evidence="1 6">Cell wall biogenesis; peptidoglycan biosynthesis.</text>
</comment>
<evidence type="ECO:0000256" key="1">
    <source>
        <dbReference type="ARBA" id="ARBA00004752"/>
    </source>
</evidence>
<feature type="domain" description="L,D-TPase catalytic" evidence="8">
    <location>
        <begin position="1"/>
        <end position="100"/>
    </location>
</feature>
<feature type="region of interest" description="Disordered" evidence="7">
    <location>
        <begin position="1"/>
        <end position="46"/>
    </location>
</feature>
<sequence length="100" mass="10695">MPSHPLTLYDDDRQVGQVRGSAGSAQTPTRGGTHTVTSKNPAEAMDSQTIGFGDQWSLKAKWVVHRTASGTFLHSAPWNQPVGVENNSHGCFGMTDADAK</sequence>
<dbReference type="SUPFAM" id="SSF141523">
    <property type="entry name" value="L,D-transpeptidase catalytic domain-like"/>
    <property type="match status" value="1"/>
</dbReference>
<keyword evidence="3 6" id="KW-0133">Cell shape</keyword>
<feature type="active site" description="Nucleophile" evidence="6">
    <location>
        <position position="91"/>
    </location>
</feature>
<evidence type="ECO:0000256" key="5">
    <source>
        <dbReference type="ARBA" id="ARBA00023316"/>
    </source>
</evidence>
<evidence type="ECO:0000256" key="7">
    <source>
        <dbReference type="SAM" id="MobiDB-lite"/>
    </source>
</evidence>
<keyword evidence="10" id="KW-1185">Reference proteome</keyword>
<evidence type="ECO:0000313" key="9">
    <source>
        <dbReference type="EMBL" id="MFC4959638.1"/>
    </source>
</evidence>
<dbReference type="Pfam" id="PF03734">
    <property type="entry name" value="YkuD"/>
    <property type="match status" value="1"/>
</dbReference>
<keyword evidence="2 9" id="KW-0808">Transferase</keyword>
<reference evidence="10" key="1">
    <citation type="journal article" date="2019" name="Int. J. Syst. Evol. Microbiol.">
        <title>The Global Catalogue of Microorganisms (GCM) 10K type strain sequencing project: providing services to taxonomists for standard genome sequencing and annotation.</title>
        <authorList>
            <consortium name="The Broad Institute Genomics Platform"/>
            <consortium name="The Broad Institute Genome Sequencing Center for Infectious Disease"/>
            <person name="Wu L."/>
            <person name="Ma J."/>
        </authorList>
    </citation>
    <scope>NUCLEOTIDE SEQUENCE [LARGE SCALE GENOMIC DNA]</scope>
    <source>
        <strain evidence="10">CCM 7224</strain>
    </source>
</reference>
<evidence type="ECO:0000256" key="6">
    <source>
        <dbReference type="PROSITE-ProRule" id="PRU01373"/>
    </source>
</evidence>
<comment type="caution">
    <text evidence="9">The sequence shown here is derived from an EMBL/GenBank/DDBJ whole genome shotgun (WGS) entry which is preliminary data.</text>
</comment>
<dbReference type="InterPro" id="IPR038063">
    <property type="entry name" value="Transpep_catalytic_dom"/>
</dbReference>
<accession>A0ABV9UT34</accession>
<dbReference type="EMBL" id="JBHSIZ010000031">
    <property type="protein sequence ID" value="MFC4959638.1"/>
    <property type="molecule type" value="Genomic_DNA"/>
</dbReference>
<dbReference type="Proteomes" id="UP001595834">
    <property type="component" value="Unassembled WGS sequence"/>
</dbReference>
<dbReference type="PANTHER" id="PTHR30582">
    <property type="entry name" value="L,D-TRANSPEPTIDASE"/>
    <property type="match status" value="1"/>
</dbReference>
<dbReference type="EC" id="2.-.-.-" evidence="9"/>
<dbReference type="GO" id="GO:0016740">
    <property type="term" value="F:transferase activity"/>
    <property type="evidence" value="ECO:0007669"/>
    <property type="project" value="UniProtKB-KW"/>
</dbReference>
<dbReference type="InterPro" id="IPR005490">
    <property type="entry name" value="LD_TPept_cat_dom"/>
</dbReference>
<evidence type="ECO:0000256" key="2">
    <source>
        <dbReference type="ARBA" id="ARBA00022679"/>
    </source>
</evidence>
<feature type="active site" description="Proton donor/acceptor" evidence="6">
    <location>
        <position position="74"/>
    </location>
</feature>
<keyword evidence="5 6" id="KW-0961">Cell wall biogenesis/degradation</keyword>
<dbReference type="CDD" id="cd16913">
    <property type="entry name" value="YkuD_like"/>
    <property type="match status" value="1"/>
</dbReference>
<organism evidence="9 10">
    <name type="scientific">Streptomyces mauvecolor</name>
    <dbReference type="NCBI Taxonomy" id="58345"/>
    <lineage>
        <taxon>Bacteria</taxon>
        <taxon>Bacillati</taxon>
        <taxon>Actinomycetota</taxon>
        <taxon>Actinomycetes</taxon>
        <taxon>Kitasatosporales</taxon>
        <taxon>Streptomycetaceae</taxon>
        <taxon>Streptomyces</taxon>
    </lineage>
</organism>
<proteinExistence type="predicted"/>